<protein>
    <submittedName>
        <fullName evidence="2">Uncharacterized protein</fullName>
    </submittedName>
</protein>
<dbReference type="AlphaFoldDB" id="A0AAV6VT57"/>
<keyword evidence="3" id="KW-1185">Reference proteome</keyword>
<evidence type="ECO:0000313" key="2">
    <source>
        <dbReference type="EMBL" id="KAG8199438.1"/>
    </source>
</evidence>
<proteinExistence type="predicted"/>
<organism evidence="2 3">
    <name type="scientific">Oedothorax gibbosus</name>
    <dbReference type="NCBI Taxonomy" id="931172"/>
    <lineage>
        <taxon>Eukaryota</taxon>
        <taxon>Metazoa</taxon>
        <taxon>Ecdysozoa</taxon>
        <taxon>Arthropoda</taxon>
        <taxon>Chelicerata</taxon>
        <taxon>Arachnida</taxon>
        <taxon>Araneae</taxon>
        <taxon>Araneomorphae</taxon>
        <taxon>Entelegynae</taxon>
        <taxon>Araneoidea</taxon>
        <taxon>Linyphiidae</taxon>
        <taxon>Erigoninae</taxon>
        <taxon>Oedothorax</taxon>
    </lineage>
</organism>
<evidence type="ECO:0000313" key="3">
    <source>
        <dbReference type="Proteomes" id="UP000827092"/>
    </source>
</evidence>
<dbReference type="Proteomes" id="UP000827092">
    <property type="component" value="Unassembled WGS sequence"/>
</dbReference>
<dbReference type="EMBL" id="JAFNEN010000027">
    <property type="protein sequence ID" value="KAG8199438.1"/>
    <property type="molecule type" value="Genomic_DNA"/>
</dbReference>
<gene>
    <name evidence="2" type="ORF">JTE90_000306</name>
</gene>
<sequence length="151" mass="16555">MEQGSGASPRFMLANLQRSLGGKGCRRYFSHLIKPKFKNGAYPPKEGNPPPQPFQTLMERPPLPSGGLSQTQGTPSQASLSREKELWKRLFGKLSLLSFGHLENGPRMSDAVGFKRPGQTGPLGGPGPTKFGREKFQGVHGRVHSGFNVRW</sequence>
<reference evidence="2 3" key="1">
    <citation type="journal article" date="2022" name="Nat. Ecol. Evol.">
        <title>A masculinizing supergene underlies an exaggerated male reproductive morph in a spider.</title>
        <authorList>
            <person name="Hendrickx F."/>
            <person name="De Corte Z."/>
            <person name="Sonet G."/>
            <person name="Van Belleghem S.M."/>
            <person name="Kostlbacher S."/>
            <person name="Vangestel C."/>
        </authorList>
    </citation>
    <scope>NUCLEOTIDE SEQUENCE [LARGE SCALE GENOMIC DNA]</scope>
    <source>
        <strain evidence="2">W744_W776</strain>
    </source>
</reference>
<feature type="region of interest" description="Disordered" evidence="1">
    <location>
        <begin position="36"/>
        <end position="82"/>
    </location>
</feature>
<feature type="compositionally biased region" description="Polar residues" evidence="1">
    <location>
        <begin position="67"/>
        <end position="80"/>
    </location>
</feature>
<accession>A0AAV6VT57</accession>
<comment type="caution">
    <text evidence="2">The sequence shown here is derived from an EMBL/GenBank/DDBJ whole genome shotgun (WGS) entry which is preliminary data.</text>
</comment>
<evidence type="ECO:0000256" key="1">
    <source>
        <dbReference type="SAM" id="MobiDB-lite"/>
    </source>
</evidence>
<name>A0AAV6VT57_9ARAC</name>
<feature type="region of interest" description="Disordered" evidence="1">
    <location>
        <begin position="110"/>
        <end position="134"/>
    </location>
</feature>